<comment type="subcellular location">
    <subcellularLocation>
        <location evidence="1">Membrane</location>
    </subcellularLocation>
</comment>
<dbReference type="SUPFAM" id="SSF46626">
    <property type="entry name" value="Cytochrome c"/>
    <property type="match status" value="1"/>
</dbReference>
<dbReference type="EMBL" id="QUNR01000002">
    <property type="protein sequence ID" value="REH38757.1"/>
    <property type="molecule type" value="Genomic_DNA"/>
</dbReference>
<dbReference type="PROSITE" id="PS51007">
    <property type="entry name" value="CYTC"/>
    <property type="match status" value="1"/>
</dbReference>
<dbReference type="Pfam" id="PF02167">
    <property type="entry name" value="Cytochrom_C1"/>
    <property type="match status" value="1"/>
</dbReference>
<keyword evidence="2 8" id="KW-0349">Heme</keyword>
<comment type="cofactor">
    <cofactor evidence="8">
        <name>heme c</name>
        <dbReference type="ChEBI" id="CHEBI:61717"/>
    </cofactor>
    <text evidence="8">Binds 1 heme c group covalently per subunit.</text>
</comment>
<dbReference type="Proteomes" id="UP000256774">
    <property type="component" value="Unassembled WGS sequence"/>
</dbReference>
<dbReference type="Gene3D" id="1.10.760.10">
    <property type="entry name" value="Cytochrome c-like domain"/>
    <property type="match status" value="1"/>
</dbReference>
<feature type="signal peptide" evidence="10">
    <location>
        <begin position="1"/>
        <end position="19"/>
    </location>
</feature>
<evidence type="ECO:0000259" key="11">
    <source>
        <dbReference type="PROSITE" id="PS51007"/>
    </source>
</evidence>
<proteinExistence type="predicted"/>
<feature type="binding site" description="covalent" evidence="8">
    <location>
        <position position="154"/>
    </location>
    <ligand>
        <name>heme c</name>
        <dbReference type="ChEBI" id="CHEBI:61717"/>
    </ligand>
</feature>
<evidence type="ECO:0000313" key="12">
    <source>
        <dbReference type="EMBL" id="REH38757.1"/>
    </source>
</evidence>
<dbReference type="AlphaFoldDB" id="A0A3E0H675"/>
<dbReference type="GO" id="GO:0009055">
    <property type="term" value="F:electron transfer activity"/>
    <property type="evidence" value="ECO:0007669"/>
    <property type="project" value="InterPro"/>
</dbReference>
<evidence type="ECO:0000256" key="2">
    <source>
        <dbReference type="ARBA" id="ARBA00022617"/>
    </source>
</evidence>
<feature type="chain" id="PRO_5017690538" evidence="10">
    <location>
        <begin position="20"/>
        <end position="222"/>
    </location>
</feature>
<keyword evidence="7 9" id="KW-0472">Membrane</keyword>
<evidence type="ECO:0000256" key="4">
    <source>
        <dbReference type="ARBA" id="ARBA00022723"/>
    </source>
</evidence>
<keyword evidence="10" id="KW-0732">Signal</keyword>
<keyword evidence="5 9" id="KW-1133">Transmembrane helix</keyword>
<keyword evidence="6 8" id="KW-0408">Iron</keyword>
<dbReference type="GO" id="GO:0016020">
    <property type="term" value="C:membrane"/>
    <property type="evidence" value="ECO:0007669"/>
    <property type="project" value="UniProtKB-SubCell"/>
</dbReference>
<dbReference type="PROSITE" id="PS51257">
    <property type="entry name" value="PROKAR_LIPOPROTEIN"/>
    <property type="match status" value="1"/>
</dbReference>
<dbReference type="RefSeq" id="WP_116207788.1">
    <property type="nucleotide sequence ID" value="NZ_QUNR01000002.1"/>
</dbReference>
<evidence type="ECO:0000256" key="9">
    <source>
        <dbReference type="SAM" id="Phobius"/>
    </source>
</evidence>
<protein>
    <submittedName>
        <fullName evidence="12">Ubiquinol-cytochrome c reductase cytochrome c1 subunit</fullName>
    </submittedName>
</protein>
<accession>A0A3E0H675</accession>
<comment type="caution">
    <text evidence="12">The sequence shown here is derived from an EMBL/GenBank/DDBJ whole genome shotgun (WGS) entry which is preliminary data.</text>
</comment>
<dbReference type="Gene3D" id="1.20.5.100">
    <property type="entry name" value="Cytochrome c1, transmembrane anchor, C-terminal"/>
    <property type="match status" value="1"/>
</dbReference>
<feature type="transmembrane region" description="Helical" evidence="9">
    <location>
        <begin position="195"/>
        <end position="213"/>
    </location>
</feature>
<dbReference type="PANTHER" id="PTHR10266:SF3">
    <property type="entry name" value="CYTOCHROME C1, HEME PROTEIN, MITOCHONDRIAL"/>
    <property type="match status" value="1"/>
</dbReference>
<keyword evidence="13" id="KW-1185">Reference proteome</keyword>
<reference evidence="12 13" key="1">
    <citation type="submission" date="2018-08" db="EMBL/GenBank/DDBJ databases">
        <title>Genomic Encyclopedia of Type Strains, Phase IV (KMG-IV): sequencing the most valuable type-strain genomes for metagenomic binning, comparative biology and taxonomic classification.</title>
        <authorList>
            <person name="Goeker M."/>
        </authorList>
    </citation>
    <scope>NUCLEOTIDE SEQUENCE [LARGE SCALE GENOMIC DNA]</scope>
    <source>
        <strain evidence="12 13">DSM 26022</strain>
    </source>
</reference>
<gene>
    <name evidence="12" type="ORF">DFR26_0918</name>
</gene>
<feature type="binding site" description="covalent" evidence="8">
    <location>
        <position position="58"/>
    </location>
    <ligand>
        <name>heme c</name>
        <dbReference type="ChEBI" id="CHEBI:61717"/>
    </ligand>
</feature>
<organism evidence="12 13">
    <name type="scientific">Paraperlucidibaca baekdonensis</name>
    <dbReference type="NCBI Taxonomy" id="748120"/>
    <lineage>
        <taxon>Bacteria</taxon>
        <taxon>Pseudomonadati</taxon>
        <taxon>Pseudomonadota</taxon>
        <taxon>Gammaproteobacteria</taxon>
        <taxon>Moraxellales</taxon>
        <taxon>Moraxellaceae</taxon>
        <taxon>Paraperlucidibaca</taxon>
    </lineage>
</organism>
<dbReference type="PANTHER" id="PTHR10266">
    <property type="entry name" value="CYTOCHROME C1"/>
    <property type="match status" value="1"/>
</dbReference>
<keyword evidence="4 8" id="KW-0479">Metal-binding</keyword>
<evidence type="ECO:0000256" key="7">
    <source>
        <dbReference type="ARBA" id="ARBA00023136"/>
    </source>
</evidence>
<evidence type="ECO:0000256" key="6">
    <source>
        <dbReference type="ARBA" id="ARBA00023004"/>
    </source>
</evidence>
<dbReference type="InterPro" id="IPR036909">
    <property type="entry name" value="Cyt_c-like_dom_sf"/>
</dbReference>
<evidence type="ECO:0000256" key="5">
    <source>
        <dbReference type="ARBA" id="ARBA00022989"/>
    </source>
</evidence>
<sequence>MKKLIIAAVLSLAPLWAYAAGGGACGELKQCDTAPINLHDKASLQHGAQLFLSYCSGCHSAKYMRYERMAQDLEIDPKLVEQYMMFTSDKIGDPINSHVNPKDQAKWFGNAPPDLSLETRFRSPDWVYSYLLHFYPDDKRPWGVNNRVFKDVGMPHVLQPLERQLGPEGYAEAVGDLVNFMTYMSEPSRTTRETMGFWVLLFLAVLFIPVYFLNKEFWKDIK</sequence>
<name>A0A3E0H675_9GAMM</name>
<evidence type="ECO:0000256" key="8">
    <source>
        <dbReference type="PIRSR" id="PIRSR602326-1"/>
    </source>
</evidence>
<evidence type="ECO:0000313" key="13">
    <source>
        <dbReference type="Proteomes" id="UP000256774"/>
    </source>
</evidence>
<dbReference type="InterPro" id="IPR002326">
    <property type="entry name" value="Cyt_c1"/>
</dbReference>
<dbReference type="OrthoDB" id="9798864at2"/>
<feature type="domain" description="Cytochrome c" evidence="11">
    <location>
        <begin position="42"/>
        <end position="185"/>
    </location>
</feature>
<dbReference type="InterPro" id="IPR009056">
    <property type="entry name" value="Cyt_c-like_dom"/>
</dbReference>
<keyword evidence="3 9" id="KW-0812">Transmembrane</keyword>
<dbReference type="GO" id="GO:0046872">
    <property type="term" value="F:metal ion binding"/>
    <property type="evidence" value="ECO:0007669"/>
    <property type="project" value="UniProtKB-KW"/>
</dbReference>
<feature type="binding site" description="covalent" evidence="8">
    <location>
        <position position="59"/>
    </location>
    <ligand>
        <name>heme c</name>
        <dbReference type="ChEBI" id="CHEBI:61717"/>
    </ligand>
</feature>
<evidence type="ECO:0000256" key="10">
    <source>
        <dbReference type="SAM" id="SignalP"/>
    </source>
</evidence>
<feature type="binding site" description="covalent" evidence="8">
    <location>
        <position position="55"/>
    </location>
    <ligand>
        <name>heme c</name>
        <dbReference type="ChEBI" id="CHEBI:61717"/>
    </ligand>
</feature>
<dbReference type="GO" id="GO:0020037">
    <property type="term" value="F:heme binding"/>
    <property type="evidence" value="ECO:0007669"/>
    <property type="project" value="InterPro"/>
</dbReference>
<evidence type="ECO:0000256" key="3">
    <source>
        <dbReference type="ARBA" id="ARBA00022692"/>
    </source>
</evidence>
<evidence type="ECO:0000256" key="1">
    <source>
        <dbReference type="ARBA" id="ARBA00004370"/>
    </source>
</evidence>